<evidence type="ECO:0000259" key="2">
    <source>
        <dbReference type="PROSITE" id="PS50110"/>
    </source>
</evidence>
<dbReference type="EMBL" id="CP003360">
    <property type="protein sequence ID" value="AFM26154.1"/>
    <property type="molecule type" value="Genomic_DNA"/>
</dbReference>
<dbReference type="InterPro" id="IPR001789">
    <property type="entry name" value="Sig_transdc_resp-reg_receiver"/>
</dbReference>
<dbReference type="InterPro" id="IPR011006">
    <property type="entry name" value="CheY-like_superfamily"/>
</dbReference>
<dbReference type="eggNOG" id="COG0784">
    <property type="taxonomic scope" value="Bacteria"/>
</dbReference>
<dbReference type="OrthoDB" id="9793549at2"/>
<dbReference type="PANTHER" id="PTHR44520">
    <property type="entry name" value="RESPONSE REGULATOR RCP1-RELATED"/>
    <property type="match status" value="1"/>
</dbReference>
<dbReference type="Pfam" id="PF00072">
    <property type="entry name" value="Response_reg"/>
    <property type="match status" value="1"/>
</dbReference>
<evidence type="ECO:0000256" key="1">
    <source>
        <dbReference type="PROSITE-ProRule" id="PRU00169"/>
    </source>
</evidence>
<dbReference type="GO" id="GO:0000160">
    <property type="term" value="P:phosphorelay signal transduction system"/>
    <property type="evidence" value="ECO:0007669"/>
    <property type="project" value="InterPro"/>
</dbReference>
<dbReference type="Gene3D" id="3.40.50.2300">
    <property type="match status" value="1"/>
</dbReference>
<dbReference type="AlphaFoldDB" id="I4C9B3"/>
<dbReference type="STRING" id="706587.Desti_3503"/>
<reference evidence="4" key="1">
    <citation type="submission" date="2012-06" db="EMBL/GenBank/DDBJ databases">
        <title>Complete sequence of chromosome of Desulfomonile tiedjei DSM 6799.</title>
        <authorList>
            <person name="Lucas S."/>
            <person name="Copeland A."/>
            <person name="Lapidus A."/>
            <person name="Glavina del Rio T."/>
            <person name="Dalin E."/>
            <person name="Tice H."/>
            <person name="Bruce D."/>
            <person name="Goodwin L."/>
            <person name="Pitluck S."/>
            <person name="Peters L."/>
            <person name="Ovchinnikova G."/>
            <person name="Zeytun A."/>
            <person name="Lu M."/>
            <person name="Kyrpides N."/>
            <person name="Mavromatis K."/>
            <person name="Ivanova N."/>
            <person name="Brettin T."/>
            <person name="Detter J.C."/>
            <person name="Han C."/>
            <person name="Larimer F."/>
            <person name="Land M."/>
            <person name="Hauser L."/>
            <person name="Markowitz V."/>
            <person name="Cheng J.-F."/>
            <person name="Hugenholtz P."/>
            <person name="Woyke T."/>
            <person name="Wu D."/>
            <person name="Spring S."/>
            <person name="Schroeder M."/>
            <person name="Brambilla E."/>
            <person name="Klenk H.-P."/>
            <person name="Eisen J.A."/>
        </authorList>
    </citation>
    <scope>NUCLEOTIDE SEQUENCE [LARGE SCALE GENOMIC DNA]</scope>
    <source>
        <strain evidence="4">ATCC 49306 / DSM 6799 / DCB-1</strain>
    </source>
</reference>
<organism evidence="3 4">
    <name type="scientific">Desulfomonile tiedjei (strain ATCC 49306 / DSM 6799 / DCB-1)</name>
    <dbReference type="NCBI Taxonomy" id="706587"/>
    <lineage>
        <taxon>Bacteria</taxon>
        <taxon>Pseudomonadati</taxon>
        <taxon>Thermodesulfobacteriota</taxon>
        <taxon>Desulfomonilia</taxon>
        <taxon>Desulfomonilales</taxon>
        <taxon>Desulfomonilaceae</taxon>
        <taxon>Desulfomonile</taxon>
    </lineage>
</organism>
<dbReference type="KEGG" id="dti:Desti_3503"/>
<evidence type="ECO:0000313" key="3">
    <source>
        <dbReference type="EMBL" id="AFM26154.1"/>
    </source>
</evidence>
<sequence>MMVRGMQVQSVEILLVEDNPIDVLMTKEAFTAARICNNLHVVEDGEEALDFLYKRGRFTDAPTPGIILLDLNLPKKDGREVLADIKKHPSLHHIPVVILTTSESPEDIWRSYELHANCFITKPVDVEQFNHALERLGEFWFTLVRLPEAQCE</sequence>
<dbReference type="PROSITE" id="PS50110">
    <property type="entry name" value="RESPONSE_REGULATORY"/>
    <property type="match status" value="1"/>
</dbReference>
<proteinExistence type="predicted"/>
<feature type="modified residue" description="4-aspartylphosphate" evidence="1">
    <location>
        <position position="70"/>
    </location>
</feature>
<dbReference type="InterPro" id="IPR052893">
    <property type="entry name" value="TCS_response_regulator"/>
</dbReference>
<gene>
    <name evidence="3" type="ordered locus">Desti_3503</name>
</gene>
<dbReference type="CDD" id="cd17557">
    <property type="entry name" value="REC_Rcp-like"/>
    <property type="match status" value="1"/>
</dbReference>
<keyword evidence="1" id="KW-0597">Phosphoprotein</keyword>
<dbReference type="PANTHER" id="PTHR44520:SF2">
    <property type="entry name" value="RESPONSE REGULATOR RCP1"/>
    <property type="match status" value="1"/>
</dbReference>
<dbReference type="SUPFAM" id="SSF52172">
    <property type="entry name" value="CheY-like"/>
    <property type="match status" value="1"/>
</dbReference>
<name>I4C9B3_DESTA</name>
<feature type="domain" description="Response regulatory" evidence="2">
    <location>
        <begin position="12"/>
        <end position="137"/>
    </location>
</feature>
<dbReference type="SMART" id="SM00448">
    <property type="entry name" value="REC"/>
    <property type="match status" value="1"/>
</dbReference>
<protein>
    <submittedName>
        <fullName evidence="3">CheY-like receiver domain-containing protein</fullName>
    </submittedName>
</protein>
<dbReference type="RefSeq" id="WP_014811286.1">
    <property type="nucleotide sequence ID" value="NC_018025.1"/>
</dbReference>
<keyword evidence="4" id="KW-1185">Reference proteome</keyword>
<evidence type="ECO:0000313" key="4">
    <source>
        <dbReference type="Proteomes" id="UP000006055"/>
    </source>
</evidence>
<dbReference type="HOGENOM" id="CLU_000445_69_17_7"/>
<accession>I4C9B3</accession>
<dbReference type="Proteomes" id="UP000006055">
    <property type="component" value="Chromosome"/>
</dbReference>